<protein>
    <submittedName>
        <fullName evidence="1">Uncharacterized protein</fullName>
    </submittedName>
</protein>
<dbReference type="Proteomes" id="UP000650582">
    <property type="component" value="Unassembled WGS sequence"/>
</dbReference>
<evidence type="ECO:0000313" key="1">
    <source>
        <dbReference type="EMBL" id="KAF8683203.1"/>
    </source>
</evidence>
<comment type="caution">
    <text evidence="1">The sequence shown here is derived from an EMBL/GenBank/DDBJ whole genome shotgun (WGS) entry which is preliminary data.</text>
</comment>
<reference evidence="1" key="1">
    <citation type="submission" date="2020-09" db="EMBL/GenBank/DDBJ databases">
        <title>Comparative genome analyses of four rice-infecting Rhizoctonia solani isolates reveal extensive enrichment of homogalacturonan modification genes.</title>
        <authorList>
            <person name="Lee D.-Y."/>
            <person name="Jeon J."/>
            <person name="Kim K.-T."/>
            <person name="Cheong K."/>
            <person name="Song H."/>
            <person name="Choi G."/>
            <person name="Ko J."/>
            <person name="Opiyo S.O."/>
            <person name="Zuo S."/>
            <person name="Madhav S."/>
            <person name="Lee Y.-H."/>
            <person name="Wang G.-L."/>
        </authorList>
    </citation>
    <scope>NUCLEOTIDE SEQUENCE</scope>
    <source>
        <strain evidence="1">AG1-IA YN-7</strain>
    </source>
</reference>
<gene>
    <name evidence="1" type="ORF">RHS04_01719</name>
</gene>
<proteinExistence type="predicted"/>
<dbReference type="EMBL" id="JACYCC010000034">
    <property type="protein sequence ID" value="KAF8683203.1"/>
    <property type="molecule type" value="Genomic_DNA"/>
</dbReference>
<dbReference type="AlphaFoldDB" id="A0A8H7HFW1"/>
<sequence>MSFVARGGCCAHKDMNATKGGAAAMAAFWKANTHLMPPIKLFNKDNNGAVLLSDPLGKTSESEKRALSLTESGAIKLCTLSGKAFDHKDDKKGHQDSHAYYFAEKYGRYRRFPDTSSACFSLFIEAATELCTLHSAYIEYMEHIRKQKATRRLNLFESNIDLALNCLATLAELLCLSLYGQIISKPYIRLVRGATALGKGLADLVPLHTQVHPLLRAIITSPLLVLSLKSPSPSITLDGSEWENPGVLKALQDHGAKLPYLSDLFVVFCQGALNTWARCSDQFAPSGPITLLKSEQYENEFLPPTNDSNEGTLGTWRVWARRFPSPALHKFNAILINRANQTEAHIDQNFTLEQHNWIRAEARRIELSKPEQTRKSQIVAAQFETAAKNQAMRLQRLDRPNKCEDYITGIQPILDPVAIQKMVGKELDDQLKFYKKIVVLPSGVAFPVIGKLKVAEKRALVIGLAEKSKQGTLSNEASSSAPKV</sequence>
<organism evidence="1 2">
    <name type="scientific">Rhizoctonia solani</name>
    <dbReference type="NCBI Taxonomy" id="456999"/>
    <lineage>
        <taxon>Eukaryota</taxon>
        <taxon>Fungi</taxon>
        <taxon>Dikarya</taxon>
        <taxon>Basidiomycota</taxon>
        <taxon>Agaricomycotina</taxon>
        <taxon>Agaricomycetes</taxon>
        <taxon>Cantharellales</taxon>
        <taxon>Ceratobasidiaceae</taxon>
        <taxon>Rhizoctonia</taxon>
    </lineage>
</organism>
<accession>A0A8H7HFW1</accession>
<name>A0A8H7HFW1_9AGAM</name>
<evidence type="ECO:0000313" key="2">
    <source>
        <dbReference type="Proteomes" id="UP000650582"/>
    </source>
</evidence>